<dbReference type="SUPFAM" id="SSF48371">
    <property type="entry name" value="ARM repeat"/>
    <property type="match status" value="1"/>
</dbReference>
<dbReference type="InterPro" id="IPR011989">
    <property type="entry name" value="ARM-like"/>
</dbReference>
<dbReference type="SMART" id="SM00567">
    <property type="entry name" value="EZ_HEAT"/>
    <property type="match status" value="2"/>
</dbReference>
<dbReference type="RefSeq" id="WP_345329133.1">
    <property type="nucleotide sequence ID" value="NZ_BAAAVH010000069.1"/>
</dbReference>
<organism evidence="1 2">
    <name type="scientific">Kitasatospora aburaviensis</name>
    <dbReference type="NCBI Taxonomy" id="67265"/>
    <lineage>
        <taxon>Bacteria</taxon>
        <taxon>Bacillati</taxon>
        <taxon>Actinomycetota</taxon>
        <taxon>Actinomycetes</taxon>
        <taxon>Kitasatosporales</taxon>
        <taxon>Streptomycetaceae</taxon>
        <taxon>Kitasatospora</taxon>
    </lineage>
</organism>
<sequence length="657" mass="69624">MWEGMDAVDWAALGHNYGSAEDVPDLLRRCAGPDPDDAVDAAFDLLNLLFHQGGWICSAAPAALPSLLRLAASPVVPLPSRRVVLELVSRLAAEAGRVAERFLDRGWQSAWEQALPEVLVLLTDPASEIRRDSAHLLGVCESPGEIVLPALVRCWQAEVDPATRLDVVLALGKAVGREPAGPRATEVLEVLRGLLDAPEAQTRLAAVHALAPADPDLPVHQVGVLLEAVRDPGVELWRHTSSVEAGVQGVHQWTAALFTGPSPVFTLGLLKDHPDVDQRVGALAQAGGLLAQWRSVSAGLLAVLAARLDDPAPEVRFRAAELLACLGPAAVDHADEVAVLLGDTAARDTRKRETVAEAALWALARMNDPRCVPGLIELMADTRSGFAAGSAHYPDTAGLHHVVLPAIHEVLGRLPDHAELLLPAIGEQLDAVTDDRVLDRLCEVLADWGPAAKGAVPQLLGLLEDDRTWAAAANALAGIGVAGNRARDLLLARSNSGEARAAWAYWKVSGEPGPALEALGRADSEGGITRPSLRMLADLGPHAARYADRLRALASDNDPWTRVEAAHALWATAGDFEISVPAMTSAVQELANGTYLPVMLPAVRHLAQVGHAARPAAQLLRGVPARDQRLRSNGGWRGFTQDEAIRAALEELLAACG</sequence>
<keyword evidence="2" id="KW-1185">Reference proteome</keyword>
<evidence type="ECO:0000313" key="2">
    <source>
        <dbReference type="Proteomes" id="UP001596067"/>
    </source>
</evidence>
<accession>A0ABW1F159</accession>
<proteinExistence type="predicted"/>
<evidence type="ECO:0000313" key="1">
    <source>
        <dbReference type="EMBL" id="MFC5888121.1"/>
    </source>
</evidence>
<dbReference type="Proteomes" id="UP001596067">
    <property type="component" value="Unassembled WGS sequence"/>
</dbReference>
<comment type="caution">
    <text evidence="1">The sequence shown here is derived from an EMBL/GenBank/DDBJ whole genome shotgun (WGS) entry which is preliminary data.</text>
</comment>
<gene>
    <name evidence="1" type="ORF">ACFP0N_24460</name>
</gene>
<protein>
    <submittedName>
        <fullName evidence="1">HEAT repeat domain-containing protein</fullName>
    </submittedName>
</protein>
<reference evidence="2" key="1">
    <citation type="journal article" date="2019" name="Int. J. Syst. Evol. Microbiol.">
        <title>The Global Catalogue of Microorganisms (GCM) 10K type strain sequencing project: providing services to taxonomists for standard genome sequencing and annotation.</title>
        <authorList>
            <consortium name="The Broad Institute Genomics Platform"/>
            <consortium name="The Broad Institute Genome Sequencing Center for Infectious Disease"/>
            <person name="Wu L."/>
            <person name="Ma J."/>
        </authorList>
    </citation>
    <scope>NUCLEOTIDE SEQUENCE [LARGE SCALE GENOMIC DNA]</scope>
    <source>
        <strain evidence="2">CGMCC 4.1469</strain>
    </source>
</reference>
<dbReference type="InterPro" id="IPR004155">
    <property type="entry name" value="PBS_lyase_HEAT"/>
</dbReference>
<dbReference type="Gene3D" id="1.25.10.10">
    <property type="entry name" value="Leucine-rich Repeat Variant"/>
    <property type="match status" value="2"/>
</dbReference>
<dbReference type="EMBL" id="JBHSOD010000035">
    <property type="protein sequence ID" value="MFC5888121.1"/>
    <property type="molecule type" value="Genomic_DNA"/>
</dbReference>
<dbReference type="InterPro" id="IPR016024">
    <property type="entry name" value="ARM-type_fold"/>
</dbReference>
<name>A0ABW1F159_9ACTN</name>